<evidence type="ECO:0000256" key="4">
    <source>
        <dbReference type="ARBA" id="ARBA00023136"/>
    </source>
</evidence>
<feature type="transmembrane region" description="Helical" evidence="5">
    <location>
        <begin position="262"/>
        <end position="279"/>
    </location>
</feature>
<feature type="transmembrane region" description="Helical" evidence="5">
    <location>
        <begin position="171"/>
        <end position="190"/>
    </location>
</feature>
<proteinExistence type="predicted"/>
<evidence type="ECO:0000313" key="6">
    <source>
        <dbReference type="EMBL" id="MFD2233439.1"/>
    </source>
</evidence>
<evidence type="ECO:0000256" key="2">
    <source>
        <dbReference type="ARBA" id="ARBA00022692"/>
    </source>
</evidence>
<comment type="subcellular location">
    <subcellularLocation>
        <location evidence="1">Membrane</location>
        <topology evidence="1">Multi-pass membrane protein</topology>
    </subcellularLocation>
</comment>
<feature type="transmembrane region" description="Helical" evidence="5">
    <location>
        <begin position="355"/>
        <end position="377"/>
    </location>
</feature>
<feature type="transmembrane region" description="Helical" evidence="5">
    <location>
        <begin position="315"/>
        <end position="335"/>
    </location>
</feature>
<organism evidence="6 7">
    <name type="scientific">Phaeospirillum tilakii</name>
    <dbReference type="NCBI Taxonomy" id="741673"/>
    <lineage>
        <taxon>Bacteria</taxon>
        <taxon>Pseudomonadati</taxon>
        <taxon>Pseudomonadota</taxon>
        <taxon>Alphaproteobacteria</taxon>
        <taxon>Rhodospirillales</taxon>
        <taxon>Rhodospirillaceae</taxon>
        <taxon>Phaeospirillum</taxon>
    </lineage>
</organism>
<dbReference type="Proteomes" id="UP001597296">
    <property type="component" value="Unassembled WGS sequence"/>
</dbReference>
<reference evidence="7" key="1">
    <citation type="journal article" date="2019" name="Int. J. Syst. Evol. Microbiol.">
        <title>The Global Catalogue of Microorganisms (GCM) 10K type strain sequencing project: providing services to taxonomists for standard genome sequencing and annotation.</title>
        <authorList>
            <consortium name="The Broad Institute Genomics Platform"/>
            <consortium name="The Broad Institute Genome Sequencing Center for Infectious Disease"/>
            <person name="Wu L."/>
            <person name="Ma J."/>
        </authorList>
    </citation>
    <scope>NUCLEOTIDE SEQUENCE [LARGE SCALE GENOMIC DNA]</scope>
    <source>
        <strain evidence="7">KCTC 15012</strain>
    </source>
</reference>
<feature type="transmembrane region" description="Helical" evidence="5">
    <location>
        <begin position="217"/>
        <end position="241"/>
    </location>
</feature>
<feature type="transmembrane region" description="Helical" evidence="5">
    <location>
        <begin position="436"/>
        <end position="458"/>
    </location>
</feature>
<feature type="transmembrane region" description="Helical" evidence="5">
    <location>
        <begin position="285"/>
        <end position="303"/>
    </location>
</feature>
<dbReference type="RefSeq" id="WP_377315214.1">
    <property type="nucleotide sequence ID" value="NZ_JBHUIY010000009.1"/>
</dbReference>
<feature type="transmembrane region" description="Helical" evidence="5">
    <location>
        <begin position="6"/>
        <end position="30"/>
    </location>
</feature>
<evidence type="ECO:0000256" key="1">
    <source>
        <dbReference type="ARBA" id="ARBA00004141"/>
    </source>
</evidence>
<feature type="transmembrane region" description="Helical" evidence="5">
    <location>
        <begin position="147"/>
        <end position="164"/>
    </location>
</feature>
<dbReference type="PANTHER" id="PTHR10283:SF82">
    <property type="entry name" value="SOLUTE CARRIER FAMILY 13 MEMBER 2"/>
    <property type="match status" value="1"/>
</dbReference>
<keyword evidence="4 5" id="KW-0472">Membrane</keyword>
<keyword evidence="3 5" id="KW-1133">Transmembrane helix</keyword>
<gene>
    <name evidence="6" type="ORF">ACFSNB_06450</name>
</gene>
<keyword evidence="2 5" id="KW-0812">Transmembrane</keyword>
<accession>A0ABW5C801</accession>
<feature type="transmembrane region" description="Helical" evidence="5">
    <location>
        <begin position="123"/>
        <end position="141"/>
    </location>
</feature>
<dbReference type="EMBL" id="JBHUIY010000009">
    <property type="protein sequence ID" value="MFD2233439.1"/>
    <property type="molecule type" value="Genomic_DNA"/>
</dbReference>
<evidence type="ECO:0000256" key="5">
    <source>
        <dbReference type="SAM" id="Phobius"/>
    </source>
</evidence>
<protein>
    <submittedName>
        <fullName evidence="6">SLC13 family permease</fullName>
    </submittedName>
</protein>
<dbReference type="InterPro" id="IPR001898">
    <property type="entry name" value="SLC13A/DASS"/>
</dbReference>
<dbReference type="Pfam" id="PF00939">
    <property type="entry name" value="Na_sulph_symp"/>
    <property type="match status" value="1"/>
</dbReference>
<evidence type="ECO:0000313" key="7">
    <source>
        <dbReference type="Proteomes" id="UP001597296"/>
    </source>
</evidence>
<evidence type="ECO:0000256" key="3">
    <source>
        <dbReference type="ARBA" id="ARBA00022989"/>
    </source>
</evidence>
<keyword evidence="7" id="KW-1185">Reference proteome</keyword>
<sequence length="462" mass="47569">MAAMRVWRGLAAGPVIAWMAVVLGAAVLALRPLPGGESTALALTIACLGLWATGAIPEVVTAVIFFTAAMLLKAAPPGVVFVGFESAALWLIFGGLVMGVAVKETGLGDRIARRLCSLFGGSYGALIGGVALVGTALGFLLPSSMGRAVLLMPIAVGLAARAGFRPGSNGHLGVVLAAAFGCHVSTFAILPANVPNLVMIGAAETLHYPTPTYGEYLLLHFPVLGVIKTLVLVALIVRMWPDTPRPEAAEAAPAAFSRNERVLSLVLAAALLLWATDFLHHVSPAWVSMAAAVALLLPGIGLVDRHALNSKVNYGSMLFVAGIMGLGALVDSSGLGHRLAEAVIPLLPLAPGHPVGNFAGLAILATLVSLVTTLPGAPAVLTPLTGRLAEASGLPVETVLMTQVLGFSNPILPYQSAPLVVALQLGGERIAPARNLCLILALVTLLVLLPLDFLWWALLGRL</sequence>
<name>A0ABW5C801_9PROT</name>
<dbReference type="PANTHER" id="PTHR10283">
    <property type="entry name" value="SOLUTE CARRIER FAMILY 13 MEMBER"/>
    <property type="match status" value="1"/>
</dbReference>
<feature type="transmembrane region" description="Helical" evidence="5">
    <location>
        <begin position="42"/>
        <end position="72"/>
    </location>
</feature>
<comment type="caution">
    <text evidence="6">The sequence shown here is derived from an EMBL/GenBank/DDBJ whole genome shotgun (WGS) entry which is preliminary data.</text>
</comment>
<feature type="transmembrane region" description="Helical" evidence="5">
    <location>
        <begin position="78"/>
        <end position="102"/>
    </location>
</feature>